<dbReference type="Pfam" id="PF03140">
    <property type="entry name" value="DUF247"/>
    <property type="match status" value="1"/>
</dbReference>
<keyword evidence="1" id="KW-0812">Transmembrane</keyword>
<sequence>MTSNSEETNMLRVVIYGKLLNLPTDLPDADLVRVIRVPKSMSSVRPEAFTPHCVGLGLYHHFDSELIMTDELKLSVANRVDCVKALLPKDASNGFEFDNNIIEAFYHTDGHNRCDNLMYVLAVDGLFLLAFLKRDAASNLSYFLTGKRGITLVNASGVEVTMDAIVRDVFMLENQIPVHVLDKIIIRGKHNNFQIKQEYHLGQTMLDFCTPFCPFVYPQQLSPREAQDCVHLLDLMYHLTVPLHVTKSEEKPEPNQHNCFYICVYIISIPLILHIIIEWVFIYWVMYIIQLLIRWVLRPLFTKAIPWAVGPLFGTPRQMPTFGYFMSHFLGFLFPFLKLKLWDSTNYSEQDVTIPSATELCQVFMKVKPAEGGISSIRSQQSQFYMPQIRLDANSEVIIRNLMAYESLTKSRDDSIFTHYIDLMSSLIVTAEDVKLLVRNKVIDTQLSDNAVAQLFNGMMSKSIGPTNIQHLEDAIKKVRSVSNYRKMLRWFSVEYWRVILIILAVSVLYPLLWDVFMEVFCLTSFRDAPICRFRRERDYGKNISFLSSM</sequence>
<reference evidence="3 4" key="1">
    <citation type="submission" date="2024-01" db="EMBL/GenBank/DDBJ databases">
        <title>The genomes of 5 underutilized Papilionoideae crops provide insights into root nodulation and disease resistanc.</title>
        <authorList>
            <person name="Jiang F."/>
        </authorList>
    </citation>
    <scope>NUCLEOTIDE SEQUENCE [LARGE SCALE GENOMIC DNA]</scope>
    <source>
        <strain evidence="3">DUOXIRENSHENG_FW03</strain>
        <tissue evidence="3">Leaves</tissue>
    </source>
</reference>
<evidence type="ECO:0000256" key="1">
    <source>
        <dbReference type="SAM" id="Phobius"/>
    </source>
</evidence>
<proteinExistence type="predicted"/>
<keyword evidence="4" id="KW-1185">Reference proteome</keyword>
<gene>
    <name evidence="2" type="ORF">VNO78_07279</name>
    <name evidence="3" type="ORF">VNO78_07281</name>
</gene>
<dbReference type="PANTHER" id="PTHR31549">
    <property type="entry name" value="PROTEIN, PUTATIVE (DUF247)-RELATED-RELATED"/>
    <property type="match status" value="1"/>
</dbReference>
<dbReference type="PANTHER" id="PTHR31549:SF259">
    <property type="match status" value="1"/>
</dbReference>
<feature type="transmembrane region" description="Helical" evidence="1">
    <location>
        <begin position="264"/>
        <end position="288"/>
    </location>
</feature>
<evidence type="ECO:0000313" key="3">
    <source>
        <dbReference type="EMBL" id="KAK7405680.1"/>
    </source>
</evidence>
<organism evidence="3 4">
    <name type="scientific">Psophocarpus tetragonolobus</name>
    <name type="common">Winged bean</name>
    <name type="synonym">Dolichos tetragonolobus</name>
    <dbReference type="NCBI Taxonomy" id="3891"/>
    <lineage>
        <taxon>Eukaryota</taxon>
        <taxon>Viridiplantae</taxon>
        <taxon>Streptophyta</taxon>
        <taxon>Embryophyta</taxon>
        <taxon>Tracheophyta</taxon>
        <taxon>Spermatophyta</taxon>
        <taxon>Magnoliopsida</taxon>
        <taxon>eudicotyledons</taxon>
        <taxon>Gunneridae</taxon>
        <taxon>Pentapetalae</taxon>
        <taxon>rosids</taxon>
        <taxon>fabids</taxon>
        <taxon>Fabales</taxon>
        <taxon>Fabaceae</taxon>
        <taxon>Papilionoideae</taxon>
        <taxon>50 kb inversion clade</taxon>
        <taxon>NPAAA clade</taxon>
        <taxon>indigoferoid/millettioid clade</taxon>
        <taxon>Phaseoleae</taxon>
        <taxon>Psophocarpus</taxon>
    </lineage>
</organism>
<keyword evidence="1" id="KW-1133">Transmembrane helix</keyword>
<evidence type="ECO:0000313" key="2">
    <source>
        <dbReference type="EMBL" id="KAK7405679.1"/>
    </source>
</evidence>
<dbReference type="InterPro" id="IPR004158">
    <property type="entry name" value="DUF247_pln"/>
</dbReference>
<evidence type="ECO:0000313" key="4">
    <source>
        <dbReference type="Proteomes" id="UP001386955"/>
    </source>
</evidence>
<name>A0AAN9SVY9_PSOTE</name>
<dbReference type="EMBL" id="JAYMYS010000002">
    <property type="protein sequence ID" value="KAK7405679.1"/>
    <property type="molecule type" value="Genomic_DNA"/>
</dbReference>
<dbReference type="AlphaFoldDB" id="A0AAN9SVY9"/>
<protein>
    <submittedName>
        <fullName evidence="3">Uncharacterized protein</fullName>
    </submittedName>
</protein>
<feature type="transmembrane region" description="Helical" evidence="1">
    <location>
        <begin position="319"/>
        <end position="337"/>
    </location>
</feature>
<dbReference type="EMBL" id="JAYMYS010000002">
    <property type="protein sequence ID" value="KAK7405680.1"/>
    <property type="molecule type" value="Genomic_DNA"/>
</dbReference>
<keyword evidence="1" id="KW-0472">Membrane</keyword>
<feature type="transmembrane region" description="Helical" evidence="1">
    <location>
        <begin position="496"/>
        <end position="514"/>
    </location>
</feature>
<comment type="caution">
    <text evidence="3">The sequence shown here is derived from an EMBL/GenBank/DDBJ whole genome shotgun (WGS) entry which is preliminary data.</text>
</comment>
<dbReference type="Proteomes" id="UP001386955">
    <property type="component" value="Unassembled WGS sequence"/>
</dbReference>
<accession>A0AAN9SVY9</accession>